<organism evidence="2">
    <name type="scientific">Lilac leaf chlorosis virus</name>
    <dbReference type="NCBI Taxonomy" id="722755"/>
    <lineage>
        <taxon>Viruses</taxon>
        <taxon>Riboviria</taxon>
        <taxon>Orthornavirae</taxon>
        <taxon>Kitrinoviricota</taxon>
        <taxon>Alsuviricetes</taxon>
        <taxon>Martellivirales</taxon>
        <taxon>Bromoviridae</taxon>
        <taxon>Ilarvirus</taxon>
        <taxon>Ilarvirus LLCV</taxon>
    </lineage>
</organism>
<accession>A0A3Q8AL76</accession>
<evidence type="ECO:0000313" key="2">
    <source>
        <dbReference type="EMBL" id="AQA28799.1"/>
    </source>
</evidence>
<keyword evidence="2" id="KW-0946">Virion</keyword>
<protein>
    <submittedName>
        <fullName evidence="2">Coat protein</fullName>
    </submittedName>
</protein>
<dbReference type="GO" id="GO:0019028">
    <property type="term" value="C:viral capsid"/>
    <property type="evidence" value="ECO:0007669"/>
    <property type="project" value="UniProtKB-KW"/>
</dbReference>
<dbReference type="InterPro" id="IPR002681">
    <property type="entry name" value="Coat_Ilarvirus"/>
</dbReference>
<evidence type="ECO:0000256" key="1">
    <source>
        <dbReference type="SAM" id="MobiDB-lite"/>
    </source>
</evidence>
<sequence>MVCKLCNHTHARGCAKCKKCHPQGAAPPSAQNVQRSKNNPNRIGATSRVGSSSSAPVVRTSWTVIGPNAVPNVPRGTVTRNYADVVASAPSRYLTVDFSDRFPHLVGNKLRILSVLMRVNSFHSGGWVGIVEDYDVSSPKGPDPMTRKGFSKDQARGWQWLAPSGLEFDDFARTHRLVFEFRTDFAATAKVLCRDIYVVTTELPRMMIPSDLLFVDEDLLED</sequence>
<feature type="compositionally biased region" description="Polar residues" evidence="1">
    <location>
        <begin position="29"/>
        <end position="41"/>
    </location>
</feature>
<dbReference type="Pfam" id="PF01787">
    <property type="entry name" value="Ilar_coat"/>
    <property type="match status" value="1"/>
</dbReference>
<feature type="region of interest" description="Disordered" evidence="1">
    <location>
        <begin position="25"/>
        <end position="52"/>
    </location>
</feature>
<dbReference type="GO" id="GO:0003723">
    <property type="term" value="F:RNA binding"/>
    <property type="evidence" value="ECO:0007669"/>
    <property type="project" value="InterPro"/>
</dbReference>
<reference evidence="2" key="1">
    <citation type="submission" date="2016-03" db="EMBL/GenBank/DDBJ databases">
        <title>RNA3 of Lilac leaf chlorosis virus.</title>
        <authorList>
            <person name="Li Y."/>
        </authorList>
    </citation>
    <scope>NUCLEOTIDE SEQUENCE</scope>
    <source>
        <strain evidence="2">LLCV-BJ</strain>
    </source>
</reference>
<name>A0A3Q8AL76_9BROM</name>
<keyword evidence="2" id="KW-0167">Capsid protein</keyword>
<dbReference type="EMBL" id="KU947035">
    <property type="protein sequence ID" value="AQA28799.1"/>
    <property type="molecule type" value="Genomic_RNA"/>
</dbReference>
<proteinExistence type="predicted"/>